<dbReference type="RefSeq" id="WP_163737768.1">
    <property type="nucleotide sequence ID" value="NZ_JAAGOA010000007.1"/>
</dbReference>
<evidence type="ECO:0000256" key="2">
    <source>
        <dbReference type="ARBA" id="ARBA00022692"/>
    </source>
</evidence>
<dbReference type="Proteomes" id="UP000475214">
    <property type="component" value="Unassembled WGS sequence"/>
</dbReference>
<dbReference type="InterPro" id="IPR010432">
    <property type="entry name" value="RDD"/>
</dbReference>
<comment type="subcellular location">
    <subcellularLocation>
        <location evidence="1">Membrane</location>
        <topology evidence="1">Multi-pass membrane protein</topology>
    </subcellularLocation>
</comment>
<comment type="caution">
    <text evidence="6">The sequence shown here is derived from an EMBL/GenBank/DDBJ whole genome shotgun (WGS) entry which is preliminary data.</text>
</comment>
<dbReference type="AlphaFoldDB" id="A0A6L9S8J2"/>
<sequence>MNELAARRFKAYARDCIGYAAIAAATAPLGVAMRNAGRGRSRAFVLAVSAVPPILATLRAARQESTSGATEGKRHYGLHVTNPHHGVPSFGRALIRNAIKIGIPWQTGHVVAVGAAFGGFERRDPLTVSAAAVTYPMIGVLAAGVAVGSGRGIHDRAARTRVRSVR</sequence>
<keyword evidence="7" id="KW-1185">Reference proteome</keyword>
<evidence type="ECO:0000256" key="4">
    <source>
        <dbReference type="ARBA" id="ARBA00023136"/>
    </source>
</evidence>
<dbReference type="GO" id="GO:0016020">
    <property type="term" value="C:membrane"/>
    <property type="evidence" value="ECO:0007669"/>
    <property type="project" value="UniProtKB-SubCell"/>
</dbReference>
<reference evidence="6 7" key="1">
    <citation type="submission" date="2020-02" db="EMBL/GenBank/DDBJ databases">
        <authorList>
            <person name="Li X.-J."/>
            <person name="Han X.-M."/>
        </authorList>
    </citation>
    <scope>NUCLEOTIDE SEQUENCE [LARGE SCALE GENOMIC DNA]</scope>
    <source>
        <strain evidence="6 7">CCTCC AB 2017055</strain>
    </source>
</reference>
<proteinExistence type="predicted"/>
<keyword evidence="3" id="KW-1133">Transmembrane helix</keyword>
<evidence type="ECO:0000313" key="7">
    <source>
        <dbReference type="Proteomes" id="UP000475214"/>
    </source>
</evidence>
<name>A0A6L9S8J2_9ACTN</name>
<dbReference type="Pfam" id="PF06271">
    <property type="entry name" value="RDD"/>
    <property type="match status" value="1"/>
</dbReference>
<dbReference type="EMBL" id="JAAGOA010000007">
    <property type="protein sequence ID" value="NEE01011.1"/>
    <property type="molecule type" value="Genomic_DNA"/>
</dbReference>
<feature type="domain" description="RDD" evidence="5">
    <location>
        <begin position="6"/>
        <end position="158"/>
    </location>
</feature>
<evidence type="ECO:0000259" key="5">
    <source>
        <dbReference type="Pfam" id="PF06271"/>
    </source>
</evidence>
<evidence type="ECO:0000256" key="1">
    <source>
        <dbReference type="ARBA" id="ARBA00004141"/>
    </source>
</evidence>
<accession>A0A6L9S8J2</accession>
<protein>
    <submittedName>
        <fullName evidence="6">RDD family protein</fullName>
    </submittedName>
</protein>
<evidence type="ECO:0000256" key="3">
    <source>
        <dbReference type="ARBA" id="ARBA00022989"/>
    </source>
</evidence>
<keyword evidence="2" id="KW-0812">Transmembrane</keyword>
<organism evidence="6 7">
    <name type="scientific">Phytoactinopolyspora halotolerans</name>
    <dbReference type="NCBI Taxonomy" id="1981512"/>
    <lineage>
        <taxon>Bacteria</taxon>
        <taxon>Bacillati</taxon>
        <taxon>Actinomycetota</taxon>
        <taxon>Actinomycetes</taxon>
        <taxon>Jiangellales</taxon>
        <taxon>Jiangellaceae</taxon>
        <taxon>Phytoactinopolyspora</taxon>
    </lineage>
</organism>
<gene>
    <name evidence="6" type="ORF">G1H10_12625</name>
</gene>
<keyword evidence="4" id="KW-0472">Membrane</keyword>
<evidence type="ECO:0000313" key="6">
    <source>
        <dbReference type="EMBL" id="NEE01011.1"/>
    </source>
</evidence>